<dbReference type="OrthoDB" id="5945655at2759"/>
<dbReference type="FunFam" id="3.30.2460.20:FF:000001">
    <property type="entry name" value="Wnt homolog"/>
    <property type="match status" value="1"/>
</dbReference>
<keyword evidence="6 9" id="KW-0879">Wnt signaling pathway</keyword>
<organism evidence="11 12">
    <name type="scientific">Penelope pileata</name>
    <dbReference type="NCBI Taxonomy" id="1118817"/>
    <lineage>
        <taxon>Eukaryota</taxon>
        <taxon>Metazoa</taxon>
        <taxon>Chordata</taxon>
        <taxon>Craniata</taxon>
        <taxon>Vertebrata</taxon>
        <taxon>Euteleostomi</taxon>
        <taxon>Archelosauria</taxon>
        <taxon>Archosauria</taxon>
        <taxon>Dinosauria</taxon>
        <taxon>Saurischia</taxon>
        <taxon>Theropoda</taxon>
        <taxon>Coelurosauria</taxon>
        <taxon>Aves</taxon>
        <taxon>Neognathae</taxon>
        <taxon>Galloanserae</taxon>
        <taxon>Galliformes</taxon>
        <taxon>Cracidae</taxon>
        <taxon>Penelope</taxon>
    </lineage>
</organism>
<evidence type="ECO:0000256" key="6">
    <source>
        <dbReference type="ARBA" id="ARBA00022687"/>
    </source>
</evidence>
<dbReference type="PANTHER" id="PTHR12027">
    <property type="entry name" value="WNT RELATED"/>
    <property type="match status" value="1"/>
</dbReference>
<evidence type="ECO:0000313" key="12">
    <source>
        <dbReference type="Proteomes" id="UP000613066"/>
    </source>
</evidence>
<evidence type="ECO:0000256" key="10">
    <source>
        <dbReference type="SAM" id="SignalP"/>
    </source>
</evidence>
<evidence type="ECO:0000256" key="5">
    <source>
        <dbReference type="ARBA" id="ARBA00022530"/>
    </source>
</evidence>
<feature type="non-terminal residue" evidence="11">
    <location>
        <position position="1"/>
    </location>
</feature>
<gene>
    <name evidence="11" type="primary">Wnt2</name>
    <name evidence="11" type="ORF">PENPIL_R11813</name>
</gene>
<dbReference type="GO" id="GO:0045165">
    <property type="term" value="P:cell fate commitment"/>
    <property type="evidence" value="ECO:0007669"/>
    <property type="project" value="TreeGrafter"/>
</dbReference>
<evidence type="ECO:0000256" key="1">
    <source>
        <dbReference type="ARBA" id="ARBA00004498"/>
    </source>
</evidence>
<dbReference type="GO" id="GO:0005125">
    <property type="term" value="F:cytokine activity"/>
    <property type="evidence" value="ECO:0007669"/>
    <property type="project" value="TreeGrafter"/>
</dbReference>
<name>A0A851NJ59_9GALL</name>
<comment type="similarity">
    <text evidence="2 9">Belongs to the Wnt family.</text>
</comment>
<evidence type="ECO:0000256" key="2">
    <source>
        <dbReference type="ARBA" id="ARBA00005683"/>
    </source>
</evidence>
<comment type="caution">
    <text evidence="11">The sequence shown here is derived from an EMBL/GenBank/DDBJ whole genome shotgun (WGS) entry which is preliminary data.</text>
</comment>
<keyword evidence="3 9" id="KW-0217">Developmental protein</keyword>
<dbReference type="GO" id="GO:0005615">
    <property type="term" value="C:extracellular space"/>
    <property type="evidence" value="ECO:0007669"/>
    <property type="project" value="TreeGrafter"/>
</dbReference>
<reference evidence="11" key="1">
    <citation type="submission" date="2019-09" db="EMBL/GenBank/DDBJ databases">
        <title>Bird 10,000 Genomes (B10K) Project - Family phase.</title>
        <authorList>
            <person name="Zhang G."/>
        </authorList>
    </citation>
    <scope>NUCLEOTIDE SEQUENCE</scope>
    <source>
        <strain evidence="11">B10K-DU-001-08</strain>
        <tissue evidence="11">Muscle</tissue>
    </source>
</reference>
<feature type="signal peptide" evidence="10">
    <location>
        <begin position="1"/>
        <end position="19"/>
    </location>
</feature>
<feature type="non-terminal residue" evidence="11">
    <location>
        <position position="359"/>
    </location>
</feature>
<dbReference type="InterPro" id="IPR005817">
    <property type="entry name" value="Wnt"/>
</dbReference>
<dbReference type="Gene3D" id="3.30.2460.20">
    <property type="match status" value="1"/>
</dbReference>
<dbReference type="InterPro" id="IPR043158">
    <property type="entry name" value="Wnt_C"/>
</dbReference>
<comment type="subcellular location">
    <subcellularLocation>
        <location evidence="1 9">Secreted</location>
        <location evidence="1 9">Extracellular space</location>
        <location evidence="1 9">Extracellular matrix</location>
    </subcellularLocation>
</comment>
<dbReference type="EMBL" id="WBMW01002170">
    <property type="protein sequence ID" value="NXC42321.1"/>
    <property type="molecule type" value="Genomic_DNA"/>
</dbReference>
<keyword evidence="10" id="KW-0732">Signal</keyword>
<evidence type="ECO:0000313" key="11">
    <source>
        <dbReference type="EMBL" id="NXC42321.1"/>
    </source>
</evidence>
<dbReference type="SMART" id="SM00097">
    <property type="entry name" value="WNT1"/>
    <property type="match status" value="1"/>
</dbReference>
<evidence type="ECO:0000256" key="8">
    <source>
        <dbReference type="ARBA" id="ARBA00023288"/>
    </source>
</evidence>
<evidence type="ECO:0000256" key="4">
    <source>
        <dbReference type="ARBA" id="ARBA00022525"/>
    </source>
</evidence>
<keyword evidence="12" id="KW-1185">Reference proteome</keyword>
<dbReference type="AlphaFoldDB" id="A0A851NJ59"/>
<dbReference type="PANTHER" id="PTHR12027:SF86">
    <property type="entry name" value="PROTEIN WNT-2"/>
    <property type="match status" value="1"/>
</dbReference>
<feature type="chain" id="PRO_5032371632" description="Protein Wnt" evidence="10">
    <location>
        <begin position="20"/>
        <end position="359"/>
    </location>
</feature>
<dbReference type="PROSITE" id="PS00246">
    <property type="entry name" value="WNT1"/>
    <property type="match status" value="1"/>
</dbReference>
<proteinExistence type="inferred from homology"/>
<keyword evidence="8" id="KW-0449">Lipoprotein</keyword>
<dbReference type="InterPro" id="IPR018161">
    <property type="entry name" value="Wnt_CS"/>
</dbReference>
<evidence type="ECO:0000256" key="7">
    <source>
        <dbReference type="ARBA" id="ARBA00023157"/>
    </source>
</evidence>
<keyword evidence="5" id="KW-0272">Extracellular matrix</keyword>
<dbReference type="GO" id="GO:0005109">
    <property type="term" value="F:frizzled binding"/>
    <property type="evidence" value="ECO:0007669"/>
    <property type="project" value="TreeGrafter"/>
</dbReference>
<keyword evidence="4" id="KW-0964">Secreted</keyword>
<sequence>GMWWALPLVLLCAAPRVASSWWGCGWVVGVLSGGEVELCQCNPALYRKILHLKRNSIIKLGNYCIGIRAWEEARFRNAAGPWCSEVTPLAAGRDASGLPLVPGSRESAFVHAISSAGVVFAITRACSQGELKSCSCDPEKKGSAKDSKGRFDWGGCSDNINYGIKFARAFVDAKERKGKDARALMNLHNNRAGRKAVKRFLKQECKCHGVSGSCTLRTCWLAMADFRKTGDYLWKKYNGAIQVVMNQDGTGFTVANKRFKKPTKNDLVYFESSPDYCIRDRDVGSPGTAGRVCNHTSRGMDSCEVMCCGRGYDTSRVSRMTKCECKFHWCCAVRCQDCLEEVDIHTCKAPKATGWASRT</sequence>
<comment type="function">
    <text evidence="9">Ligand for members of the frizzled family of seven transmembrane receptors.</text>
</comment>
<dbReference type="PRINTS" id="PR01349">
    <property type="entry name" value="WNTPROTEIN"/>
</dbReference>
<evidence type="ECO:0000256" key="3">
    <source>
        <dbReference type="ARBA" id="ARBA00022473"/>
    </source>
</evidence>
<protein>
    <recommendedName>
        <fullName evidence="9">Protein Wnt</fullName>
    </recommendedName>
</protein>
<dbReference type="GO" id="GO:0030182">
    <property type="term" value="P:neuron differentiation"/>
    <property type="evidence" value="ECO:0007669"/>
    <property type="project" value="TreeGrafter"/>
</dbReference>
<keyword evidence="7" id="KW-1015">Disulfide bond</keyword>
<dbReference type="Proteomes" id="UP000613066">
    <property type="component" value="Unassembled WGS sequence"/>
</dbReference>
<accession>A0A851NJ59</accession>
<evidence type="ECO:0000256" key="9">
    <source>
        <dbReference type="RuleBase" id="RU003500"/>
    </source>
</evidence>
<dbReference type="Pfam" id="PF00110">
    <property type="entry name" value="wnt"/>
    <property type="match status" value="1"/>
</dbReference>
<dbReference type="GO" id="GO:0060070">
    <property type="term" value="P:canonical Wnt signaling pathway"/>
    <property type="evidence" value="ECO:0007669"/>
    <property type="project" value="TreeGrafter"/>
</dbReference>